<keyword evidence="3" id="KW-1185">Reference proteome</keyword>
<keyword evidence="1" id="KW-0472">Membrane</keyword>
<dbReference type="RefSeq" id="WP_097152195.1">
    <property type="nucleotide sequence ID" value="NZ_OBEL01000001.1"/>
</dbReference>
<feature type="transmembrane region" description="Helical" evidence="1">
    <location>
        <begin position="14"/>
        <end position="31"/>
    </location>
</feature>
<dbReference type="OrthoDB" id="7375605at2"/>
<feature type="transmembrane region" description="Helical" evidence="1">
    <location>
        <begin position="38"/>
        <end position="56"/>
    </location>
</feature>
<name>A0A285NHQ3_9HYPH</name>
<accession>A0A285NHQ3</accession>
<evidence type="ECO:0008006" key="4">
    <source>
        <dbReference type="Google" id="ProtNLM"/>
    </source>
</evidence>
<gene>
    <name evidence="2" type="ORF">SAMN06265368_0925</name>
</gene>
<dbReference type="Proteomes" id="UP000219439">
    <property type="component" value="Unassembled WGS sequence"/>
</dbReference>
<feature type="transmembrane region" description="Helical" evidence="1">
    <location>
        <begin position="76"/>
        <end position="100"/>
    </location>
</feature>
<dbReference type="EMBL" id="OBEL01000001">
    <property type="protein sequence ID" value="SNZ07406.1"/>
    <property type="molecule type" value="Genomic_DNA"/>
</dbReference>
<keyword evidence="1" id="KW-1133">Transmembrane helix</keyword>
<dbReference type="Pfam" id="PF19588">
    <property type="entry name" value="SxtJ"/>
    <property type="match status" value="1"/>
</dbReference>
<evidence type="ECO:0000256" key="1">
    <source>
        <dbReference type="SAM" id="Phobius"/>
    </source>
</evidence>
<protein>
    <recommendedName>
        <fullName evidence="4">SxtJ</fullName>
    </recommendedName>
</protein>
<evidence type="ECO:0000313" key="2">
    <source>
        <dbReference type="EMBL" id="SNZ07406.1"/>
    </source>
</evidence>
<keyword evidence="1" id="KW-0812">Transmembrane</keyword>
<dbReference type="InterPro" id="IPR045781">
    <property type="entry name" value="SxtJ"/>
</dbReference>
<proteinExistence type="predicted"/>
<dbReference type="AlphaFoldDB" id="A0A285NHQ3"/>
<evidence type="ECO:0000313" key="3">
    <source>
        <dbReference type="Proteomes" id="UP000219439"/>
    </source>
</evidence>
<sequence length="133" mass="15029">MLDKEIPLPSNRKFGYFFAIIFICLSAYLFWSESNMSATVSVVLAAGFGGLASVAPDWLTLPNKLWFKFGILLSKIVSPIVLGFIFFLLITPIALVTKIFGRDELRLKRRNVSSHWIIRNPVGPEPNSFKNQH</sequence>
<organism evidence="2 3">
    <name type="scientific">Cohaesibacter gelatinilyticus</name>
    <dbReference type="NCBI Taxonomy" id="372072"/>
    <lineage>
        <taxon>Bacteria</taxon>
        <taxon>Pseudomonadati</taxon>
        <taxon>Pseudomonadota</taxon>
        <taxon>Alphaproteobacteria</taxon>
        <taxon>Hyphomicrobiales</taxon>
        <taxon>Cohaesibacteraceae</taxon>
    </lineage>
</organism>
<reference evidence="2 3" key="1">
    <citation type="submission" date="2017-09" db="EMBL/GenBank/DDBJ databases">
        <authorList>
            <person name="Ehlers B."/>
            <person name="Leendertz F.H."/>
        </authorList>
    </citation>
    <scope>NUCLEOTIDE SEQUENCE [LARGE SCALE GENOMIC DNA]</scope>
    <source>
        <strain evidence="2 3">DSM 18289</strain>
    </source>
</reference>